<dbReference type="InterPro" id="IPR050600">
    <property type="entry name" value="SETD3_SETD6_MTase"/>
</dbReference>
<comment type="caution">
    <text evidence="6">The sequence shown here is derived from an EMBL/GenBank/DDBJ whole genome shotgun (WGS) entry which is preliminary data.</text>
</comment>
<keyword evidence="2" id="KW-0808">Transferase</keyword>
<dbReference type="InterPro" id="IPR001214">
    <property type="entry name" value="SET_dom"/>
</dbReference>
<evidence type="ECO:0000313" key="6">
    <source>
        <dbReference type="EMBL" id="POY76580.1"/>
    </source>
</evidence>
<reference evidence="6 7" key="1">
    <citation type="journal article" date="2018" name="Front. Microbiol.">
        <title>Prospects for Fungal Bioremediation of Acidic Radioactive Waste Sites: Characterization and Genome Sequence of Rhodotorula taiwanensis MD1149.</title>
        <authorList>
            <person name="Tkavc R."/>
            <person name="Matrosova V.Y."/>
            <person name="Grichenko O.E."/>
            <person name="Gostincar C."/>
            <person name="Volpe R.P."/>
            <person name="Klimenkova P."/>
            <person name="Gaidamakova E.K."/>
            <person name="Zhou C.E."/>
            <person name="Stewart B.J."/>
            <person name="Lyman M.G."/>
            <person name="Malfatti S.A."/>
            <person name="Rubinfeld B."/>
            <person name="Courtot M."/>
            <person name="Singh J."/>
            <person name="Dalgard C.L."/>
            <person name="Hamilton T."/>
            <person name="Frey K.G."/>
            <person name="Gunde-Cimerman N."/>
            <person name="Dugan L."/>
            <person name="Daly M.J."/>
        </authorList>
    </citation>
    <scope>NUCLEOTIDE SEQUENCE [LARGE SCALE GENOMIC DNA]</scope>
    <source>
        <strain evidence="6 7">MD1149</strain>
    </source>
</reference>
<protein>
    <recommendedName>
        <fullName evidence="5">SET domain-containing protein</fullName>
    </recommendedName>
</protein>
<evidence type="ECO:0000256" key="3">
    <source>
        <dbReference type="ARBA" id="ARBA00022691"/>
    </source>
</evidence>
<dbReference type="STRING" id="741276.A0A2S5BIJ5"/>
<feature type="region of interest" description="Disordered" evidence="4">
    <location>
        <begin position="305"/>
        <end position="337"/>
    </location>
</feature>
<name>A0A2S5BIJ5_9BASI</name>
<gene>
    <name evidence="6" type="ORF">BMF94_0169</name>
</gene>
<dbReference type="PANTHER" id="PTHR13271:SF47">
    <property type="entry name" value="ACTIN-HISTIDINE N-METHYLTRANSFERASE"/>
    <property type="match status" value="1"/>
</dbReference>
<dbReference type="InterPro" id="IPR046341">
    <property type="entry name" value="SET_dom_sf"/>
</dbReference>
<feature type="compositionally biased region" description="Polar residues" evidence="4">
    <location>
        <begin position="316"/>
        <end position="327"/>
    </location>
</feature>
<evidence type="ECO:0000256" key="4">
    <source>
        <dbReference type="SAM" id="MobiDB-lite"/>
    </source>
</evidence>
<dbReference type="SUPFAM" id="SSF82199">
    <property type="entry name" value="SET domain"/>
    <property type="match status" value="1"/>
</dbReference>
<feature type="region of interest" description="Disordered" evidence="4">
    <location>
        <begin position="123"/>
        <end position="148"/>
    </location>
</feature>
<sequence>MALENPEAPRRTGLDEDETDSVWTDMIDWLARFPGGAGVEDKVRLIHNEAGRGLVARGKQPPGTTLISIPNAALLNLRTLRPLYPPAFNSFNAVQWLSLHIALQFRRHLGELARPTASLARSASSASANGGAKAASVKDHAPRSQKRAPIPQDKYWPFLASLPRSFPTVPLTWSLDARSAATLEADFGIPPEDTSLAHLKRQERTASVEKRIQHRRRRCADLKEQMPGAVRRRADDLERRFSEDWHVVSKLWATSRDQVDGDLTFFDFVRGWLNVNTRCIYFDIDGKRENNMTLCPVIDMINHSPGRTTKPDPRLSSLTFSAPSNASRDPPLDDGDELSFQYGSHEDAFLLAEYGFVVGEENVYNAVEIDQYIEALFDAQGDEGDLKRGILKDEGYWGDMTLQASPPAAPSWRVLVALRLLHHRLSAGTSSSLSASTLAPWYNVVSGVTEVVSSANEAKVRASWSAIAQSMLHDAEAGLAACDHLRSSWLREDKSKVGDSDAAANVTTDASDAGTSDLLASLDMVRTVWTEQARISRAVLADTAQKP</sequence>
<evidence type="ECO:0000259" key="5">
    <source>
        <dbReference type="PROSITE" id="PS50280"/>
    </source>
</evidence>
<dbReference type="AlphaFoldDB" id="A0A2S5BIJ5"/>
<keyword evidence="1" id="KW-0489">Methyltransferase</keyword>
<keyword evidence="3" id="KW-0949">S-adenosyl-L-methionine</keyword>
<dbReference type="GO" id="GO:0032259">
    <property type="term" value="P:methylation"/>
    <property type="evidence" value="ECO:0007669"/>
    <property type="project" value="UniProtKB-KW"/>
</dbReference>
<dbReference type="Gene3D" id="3.90.1410.10">
    <property type="entry name" value="set domain protein methyltransferase, domain 1"/>
    <property type="match status" value="1"/>
</dbReference>
<proteinExistence type="predicted"/>
<dbReference type="GO" id="GO:0016279">
    <property type="term" value="F:protein-lysine N-methyltransferase activity"/>
    <property type="evidence" value="ECO:0007669"/>
    <property type="project" value="TreeGrafter"/>
</dbReference>
<dbReference type="PANTHER" id="PTHR13271">
    <property type="entry name" value="UNCHARACTERIZED PUTATIVE METHYLTRANSFERASE"/>
    <property type="match status" value="1"/>
</dbReference>
<evidence type="ECO:0000313" key="7">
    <source>
        <dbReference type="Proteomes" id="UP000237144"/>
    </source>
</evidence>
<dbReference type="EMBL" id="PJQD01000002">
    <property type="protein sequence ID" value="POY76580.1"/>
    <property type="molecule type" value="Genomic_DNA"/>
</dbReference>
<evidence type="ECO:0000256" key="2">
    <source>
        <dbReference type="ARBA" id="ARBA00022679"/>
    </source>
</evidence>
<dbReference type="Proteomes" id="UP000237144">
    <property type="component" value="Unassembled WGS sequence"/>
</dbReference>
<dbReference type="PROSITE" id="PS50280">
    <property type="entry name" value="SET"/>
    <property type="match status" value="1"/>
</dbReference>
<feature type="compositionally biased region" description="Low complexity" evidence="4">
    <location>
        <begin position="123"/>
        <end position="135"/>
    </location>
</feature>
<accession>A0A2S5BIJ5</accession>
<organism evidence="6 7">
    <name type="scientific">Rhodotorula taiwanensis</name>
    <dbReference type="NCBI Taxonomy" id="741276"/>
    <lineage>
        <taxon>Eukaryota</taxon>
        <taxon>Fungi</taxon>
        <taxon>Dikarya</taxon>
        <taxon>Basidiomycota</taxon>
        <taxon>Pucciniomycotina</taxon>
        <taxon>Microbotryomycetes</taxon>
        <taxon>Sporidiobolales</taxon>
        <taxon>Sporidiobolaceae</taxon>
        <taxon>Rhodotorula</taxon>
    </lineage>
</organism>
<feature type="domain" description="SET" evidence="5">
    <location>
        <begin position="41"/>
        <end position="343"/>
    </location>
</feature>
<evidence type="ECO:0000256" key="1">
    <source>
        <dbReference type="ARBA" id="ARBA00022603"/>
    </source>
</evidence>
<keyword evidence="7" id="KW-1185">Reference proteome</keyword>
<dbReference type="OrthoDB" id="341421at2759"/>